<gene>
    <name evidence="2" type="ORF">IZT61_20575</name>
</gene>
<keyword evidence="1" id="KW-0812">Transmembrane</keyword>
<proteinExistence type="predicted"/>
<dbReference type="EMBL" id="CP064939">
    <property type="protein sequence ID" value="QPH39405.1"/>
    <property type="molecule type" value="Genomic_DNA"/>
</dbReference>
<accession>A0A7S9KYW7</accession>
<evidence type="ECO:0000256" key="1">
    <source>
        <dbReference type="SAM" id="Phobius"/>
    </source>
</evidence>
<evidence type="ECO:0000313" key="3">
    <source>
        <dbReference type="Proteomes" id="UP000594759"/>
    </source>
</evidence>
<feature type="transmembrane region" description="Helical" evidence="1">
    <location>
        <begin position="12"/>
        <end position="31"/>
    </location>
</feature>
<evidence type="ECO:0000313" key="2">
    <source>
        <dbReference type="EMBL" id="QPH39405.1"/>
    </source>
</evidence>
<keyword evidence="3" id="KW-1185">Reference proteome</keyword>
<keyword evidence="1" id="KW-1133">Transmembrane helix</keyword>
<keyword evidence="1" id="KW-0472">Membrane</keyword>
<feature type="transmembrane region" description="Helical" evidence="1">
    <location>
        <begin position="73"/>
        <end position="94"/>
    </location>
</feature>
<dbReference type="Proteomes" id="UP000594759">
    <property type="component" value="Chromosome"/>
</dbReference>
<dbReference type="KEGG" id="pex:IZT61_20575"/>
<name>A0A7S9KYW7_9SPHI</name>
<organism evidence="2 3">
    <name type="scientific">Pedobacter endophyticus</name>
    <dbReference type="NCBI Taxonomy" id="2789740"/>
    <lineage>
        <taxon>Bacteria</taxon>
        <taxon>Pseudomonadati</taxon>
        <taxon>Bacteroidota</taxon>
        <taxon>Sphingobacteriia</taxon>
        <taxon>Sphingobacteriales</taxon>
        <taxon>Sphingobacteriaceae</taxon>
        <taxon>Pedobacter</taxon>
    </lineage>
</organism>
<dbReference type="AlphaFoldDB" id="A0A7S9KYW7"/>
<dbReference type="RefSeq" id="WP_196098872.1">
    <property type="nucleotide sequence ID" value="NZ_CP064939.1"/>
</dbReference>
<protein>
    <submittedName>
        <fullName evidence="2">Uncharacterized protein</fullName>
    </submittedName>
</protein>
<feature type="transmembrane region" description="Helical" evidence="1">
    <location>
        <begin position="43"/>
        <end position="61"/>
    </location>
</feature>
<reference evidence="2 3" key="1">
    <citation type="submission" date="2020-11" db="EMBL/GenBank/DDBJ databases">
        <title>Pedobacter endophytica, an endophytic bacteria isolated form Carex pumila.</title>
        <authorList>
            <person name="Peng Y."/>
            <person name="Jiang L."/>
            <person name="Lee J."/>
        </authorList>
    </citation>
    <scope>NUCLEOTIDE SEQUENCE [LARGE SCALE GENOMIC DNA]</scope>
    <source>
        <strain evidence="2 3">JBR3-12</strain>
    </source>
</reference>
<sequence>MKNQVTTNTVRLTIILSVIAAILFVPLIAMQFTTEVNWDLTDFIAAGALLLGAGLAIELVFRTVKTGNFRTVLFIVILLALFLVWAELAVGIFGSPLAGS</sequence>